<dbReference type="GO" id="GO:0006352">
    <property type="term" value="P:DNA-templated transcription initiation"/>
    <property type="evidence" value="ECO:0007669"/>
    <property type="project" value="InterPro"/>
</dbReference>
<dbReference type="Pfam" id="PF04542">
    <property type="entry name" value="Sigma70_r2"/>
    <property type="match status" value="1"/>
</dbReference>
<proteinExistence type="inferred from homology"/>
<evidence type="ECO:0000256" key="3">
    <source>
        <dbReference type="ARBA" id="ARBA00023082"/>
    </source>
</evidence>
<dbReference type="InterPro" id="IPR013324">
    <property type="entry name" value="RNA_pol_sigma_r3/r4-like"/>
</dbReference>
<comment type="similarity">
    <text evidence="1 6">Belongs to the sigma-70 factor family. ECF subfamily.</text>
</comment>
<gene>
    <name evidence="10" type="ORF">HUK82_00620</name>
</gene>
<reference evidence="10 11" key="1">
    <citation type="submission" date="2020-06" db="EMBL/GenBank/DDBJ databases">
        <title>Description of novel acetic acid bacteria.</title>
        <authorList>
            <person name="Sombolestani A."/>
        </authorList>
    </citation>
    <scope>NUCLEOTIDE SEQUENCE [LARGE SCALE GENOMIC DNA]</scope>
    <source>
        <strain evidence="10 11">LMG 27010</strain>
    </source>
</reference>
<dbReference type="InterPro" id="IPR014284">
    <property type="entry name" value="RNA_pol_sigma-70_dom"/>
</dbReference>
<dbReference type="AlphaFoldDB" id="A0A850P8Q9"/>
<dbReference type="GO" id="GO:0003677">
    <property type="term" value="F:DNA binding"/>
    <property type="evidence" value="ECO:0007669"/>
    <property type="project" value="UniProtKB-KW"/>
</dbReference>
<evidence type="ECO:0000256" key="1">
    <source>
        <dbReference type="ARBA" id="ARBA00010641"/>
    </source>
</evidence>
<dbReference type="InterPro" id="IPR000838">
    <property type="entry name" value="RNA_pol_sigma70_ECF_CS"/>
</dbReference>
<evidence type="ECO:0000256" key="6">
    <source>
        <dbReference type="RuleBase" id="RU000716"/>
    </source>
</evidence>
<comment type="caution">
    <text evidence="10">The sequence shown here is derived from an EMBL/GenBank/DDBJ whole genome shotgun (WGS) entry which is preliminary data.</text>
</comment>
<feature type="domain" description="RNA polymerase sigma-70 region 2" evidence="8">
    <location>
        <begin position="12"/>
        <end position="74"/>
    </location>
</feature>
<keyword evidence="11" id="KW-1185">Reference proteome</keyword>
<evidence type="ECO:0000313" key="11">
    <source>
        <dbReference type="Proteomes" id="UP000585665"/>
    </source>
</evidence>
<dbReference type="SUPFAM" id="SSF88659">
    <property type="entry name" value="Sigma3 and sigma4 domains of RNA polymerase sigma factors"/>
    <property type="match status" value="1"/>
</dbReference>
<dbReference type="GO" id="GO:0016987">
    <property type="term" value="F:sigma factor activity"/>
    <property type="evidence" value="ECO:0007669"/>
    <property type="project" value="UniProtKB-KW"/>
</dbReference>
<dbReference type="EMBL" id="JABXXR010000002">
    <property type="protein sequence ID" value="NVN39069.1"/>
    <property type="molecule type" value="Genomic_DNA"/>
</dbReference>
<evidence type="ECO:0000259" key="8">
    <source>
        <dbReference type="Pfam" id="PF04542"/>
    </source>
</evidence>
<feature type="region of interest" description="Disordered" evidence="7">
    <location>
        <begin position="155"/>
        <end position="177"/>
    </location>
</feature>
<accession>A0A850P8Q9</accession>
<evidence type="ECO:0000256" key="5">
    <source>
        <dbReference type="ARBA" id="ARBA00023163"/>
    </source>
</evidence>
<sequence length="177" mass="19639">MQSFRKSLLDTLPALRAFARFLTRNASQADDLVQETVMRALTAHDQFIEGTSIKAWLFTIARNLFYETRRRHRRESEVMEDFSAQAALNGDDGQAPLTDTRARVHELEREIWKLPPPLREALILVGAQEMTYEEAAAVCGVPVGTVKARVSRARSHLGRQLSSDEAADAGTDGGGEA</sequence>
<dbReference type="Proteomes" id="UP000585665">
    <property type="component" value="Unassembled WGS sequence"/>
</dbReference>
<evidence type="ECO:0000256" key="2">
    <source>
        <dbReference type="ARBA" id="ARBA00023015"/>
    </source>
</evidence>
<keyword evidence="5 6" id="KW-0804">Transcription</keyword>
<dbReference type="PANTHER" id="PTHR43133:SF25">
    <property type="entry name" value="RNA POLYMERASE SIGMA FACTOR RFAY-RELATED"/>
    <property type="match status" value="1"/>
</dbReference>
<dbReference type="Pfam" id="PF08281">
    <property type="entry name" value="Sigma70_r4_2"/>
    <property type="match status" value="1"/>
</dbReference>
<dbReference type="PROSITE" id="PS01063">
    <property type="entry name" value="SIGMA70_ECF"/>
    <property type="match status" value="1"/>
</dbReference>
<feature type="domain" description="RNA polymerase sigma factor 70 region 4 type 2" evidence="9">
    <location>
        <begin position="106"/>
        <end position="157"/>
    </location>
</feature>
<dbReference type="InterPro" id="IPR007627">
    <property type="entry name" value="RNA_pol_sigma70_r2"/>
</dbReference>
<keyword evidence="3 6" id="KW-0731">Sigma factor</keyword>
<evidence type="ECO:0000313" key="10">
    <source>
        <dbReference type="EMBL" id="NVN39069.1"/>
    </source>
</evidence>
<dbReference type="InterPro" id="IPR036388">
    <property type="entry name" value="WH-like_DNA-bd_sf"/>
</dbReference>
<organism evidence="10 11">
    <name type="scientific">Ameyamaea chiangmaiensis</name>
    <dbReference type="NCBI Taxonomy" id="442969"/>
    <lineage>
        <taxon>Bacteria</taxon>
        <taxon>Pseudomonadati</taxon>
        <taxon>Pseudomonadota</taxon>
        <taxon>Alphaproteobacteria</taxon>
        <taxon>Acetobacterales</taxon>
        <taxon>Acetobacteraceae</taxon>
        <taxon>Ameyamaea</taxon>
    </lineage>
</organism>
<dbReference type="Gene3D" id="1.10.10.10">
    <property type="entry name" value="Winged helix-like DNA-binding domain superfamily/Winged helix DNA-binding domain"/>
    <property type="match status" value="1"/>
</dbReference>
<dbReference type="Gene3D" id="1.10.1740.10">
    <property type="match status" value="1"/>
</dbReference>
<dbReference type="NCBIfam" id="TIGR02937">
    <property type="entry name" value="sigma70-ECF"/>
    <property type="match status" value="1"/>
</dbReference>
<evidence type="ECO:0000256" key="4">
    <source>
        <dbReference type="ARBA" id="ARBA00023125"/>
    </source>
</evidence>
<dbReference type="InterPro" id="IPR013249">
    <property type="entry name" value="RNA_pol_sigma70_r4_t2"/>
</dbReference>
<dbReference type="InterPro" id="IPR039425">
    <property type="entry name" value="RNA_pol_sigma-70-like"/>
</dbReference>
<evidence type="ECO:0000259" key="9">
    <source>
        <dbReference type="Pfam" id="PF08281"/>
    </source>
</evidence>
<protein>
    <recommendedName>
        <fullName evidence="6">RNA polymerase sigma factor</fullName>
    </recommendedName>
</protein>
<keyword evidence="2 6" id="KW-0805">Transcription regulation</keyword>
<name>A0A850P8Q9_9PROT</name>
<keyword evidence="4 6" id="KW-0238">DNA-binding</keyword>
<evidence type="ECO:0000256" key="7">
    <source>
        <dbReference type="SAM" id="MobiDB-lite"/>
    </source>
</evidence>
<dbReference type="PANTHER" id="PTHR43133">
    <property type="entry name" value="RNA POLYMERASE ECF-TYPE SIGMA FACTO"/>
    <property type="match status" value="1"/>
</dbReference>
<dbReference type="InterPro" id="IPR013325">
    <property type="entry name" value="RNA_pol_sigma_r2"/>
</dbReference>
<dbReference type="RefSeq" id="WP_176612094.1">
    <property type="nucleotide sequence ID" value="NZ_JABXXR010000002.1"/>
</dbReference>
<dbReference type="SUPFAM" id="SSF88946">
    <property type="entry name" value="Sigma2 domain of RNA polymerase sigma factors"/>
    <property type="match status" value="1"/>
</dbReference>
<dbReference type="CDD" id="cd06171">
    <property type="entry name" value="Sigma70_r4"/>
    <property type="match status" value="1"/>
</dbReference>